<dbReference type="InterPro" id="IPR052036">
    <property type="entry name" value="Hydrolase/PRTase-associated"/>
</dbReference>
<dbReference type="SUPFAM" id="SSF159501">
    <property type="entry name" value="EreA/ChaN-like"/>
    <property type="match status" value="1"/>
</dbReference>
<dbReference type="KEGG" id="pcu:PC_RS09885"/>
<dbReference type="GO" id="GO:0046677">
    <property type="term" value="P:response to antibiotic"/>
    <property type="evidence" value="ECO:0007669"/>
    <property type="project" value="InterPro"/>
</dbReference>
<evidence type="ECO:0000313" key="1">
    <source>
        <dbReference type="EMBL" id="SPJ31721.1"/>
    </source>
</evidence>
<dbReference type="OrthoDB" id="9810066at2"/>
<dbReference type="PANTHER" id="PTHR31299:SF0">
    <property type="entry name" value="ESTERASE, PUTATIVE (AFU_ORTHOLOGUE AFUA_1G05850)-RELATED"/>
    <property type="match status" value="1"/>
</dbReference>
<sequence>MLWLRQYHAKQSPSSPVNLYGLELYNLYQSIEHILAYLDQKNPPLAQIARQQYKCLLTWRKYPAHYVWAALLGQTKECEEEAVSMLIQLLENYAANERPNEEEFLPIFQNALSITNAEEIIGVFINQGWLLGILGIGIRDRHMFETLETLMSLQDAKVVIWVHNSHVGNTAATDFYERGQFNLGQLCKEKYGEKAYLIGFGMHKGIVAAASSWGGEMQIKEVKDSHPQSIERLFHDTQVPSFFLPLQERPKRL</sequence>
<accession>A0A2P9H9Q9</accession>
<protein>
    <submittedName>
        <fullName evidence="1">Uncharacterized protein</fullName>
    </submittedName>
</protein>
<dbReference type="AlphaFoldDB" id="A0A2P9H9Q9"/>
<dbReference type="Proteomes" id="UP000000529">
    <property type="component" value="Chromosome"/>
</dbReference>
<organism evidence="1 2">
    <name type="scientific">Protochlamydia amoebophila (strain UWE25)</name>
    <dbReference type="NCBI Taxonomy" id="264201"/>
    <lineage>
        <taxon>Bacteria</taxon>
        <taxon>Pseudomonadati</taxon>
        <taxon>Chlamydiota</taxon>
        <taxon>Chlamydiia</taxon>
        <taxon>Parachlamydiales</taxon>
        <taxon>Parachlamydiaceae</taxon>
        <taxon>Candidatus Protochlamydia</taxon>
    </lineage>
</organism>
<reference evidence="1 2" key="1">
    <citation type="journal article" date="2004" name="Science">
        <title>Illuminating the evolutionary history of chlamydiae.</title>
        <authorList>
            <person name="Horn M."/>
            <person name="Collingro A."/>
            <person name="Schmitz-Esser S."/>
            <person name="Beier C.L."/>
            <person name="Purkhold U."/>
            <person name="Fartmann B."/>
            <person name="Brandt P."/>
            <person name="Nyakatura G.J."/>
            <person name="Droege M."/>
            <person name="Frishman D."/>
            <person name="Rattei T."/>
            <person name="Mewes H."/>
            <person name="Wagner M."/>
        </authorList>
    </citation>
    <scope>NUCLEOTIDE SEQUENCE [LARGE SCALE GENOMIC DNA]</scope>
    <source>
        <strain evidence="1 2">UWE25</strain>
    </source>
</reference>
<keyword evidence="2" id="KW-1185">Reference proteome</keyword>
<gene>
    <name evidence="1" type="ORF">PC_RS09885</name>
</gene>
<proteinExistence type="predicted"/>
<evidence type="ECO:0000313" key="2">
    <source>
        <dbReference type="Proteomes" id="UP000000529"/>
    </source>
</evidence>
<dbReference type="InterPro" id="IPR007815">
    <property type="entry name" value="Emycin_Estase"/>
</dbReference>
<dbReference type="EMBL" id="BX908798">
    <property type="protein sequence ID" value="SPJ31721.1"/>
    <property type="molecule type" value="Genomic_DNA"/>
</dbReference>
<dbReference type="CDD" id="cd14728">
    <property type="entry name" value="Ere-like"/>
    <property type="match status" value="1"/>
</dbReference>
<dbReference type="STRING" id="264201.pc0852"/>
<name>A0A2P9H9Q9_PARUW</name>
<dbReference type="Pfam" id="PF05139">
    <property type="entry name" value="Erythro_esteras"/>
    <property type="match status" value="1"/>
</dbReference>
<dbReference type="Gene3D" id="3.40.1660.10">
    <property type="entry name" value="EreA-like (biosynthetic domain)"/>
    <property type="match status" value="1"/>
</dbReference>
<dbReference type="PANTHER" id="PTHR31299">
    <property type="entry name" value="ESTERASE, PUTATIVE (AFU_ORTHOLOGUE AFUA_1G05850)-RELATED"/>
    <property type="match status" value="1"/>
</dbReference>